<dbReference type="GO" id="GO:0005524">
    <property type="term" value="F:ATP binding"/>
    <property type="evidence" value="ECO:0007669"/>
    <property type="project" value="InterPro"/>
</dbReference>
<dbReference type="SUPFAM" id="SSF52540">
    <property type="entry name" value="P-loop containing nucleoside triphosphate hydrolases"/>
    <property type="match status" value="1"/>
</dbReference>
<dbReference type="InterPro" id="IPR017871">
    <property type="entry name" value="ABC_transporter-like_CS"/>
</dbReference>
<dbReference type="PANTHER" id="PTHR42798:SF6">
    <property type="entry name" value="CELL DIVISION ATP-BINDING PROTEIN FTSE"/>
    <property type="match status" value="1"/>
</dbReference>
<dbReference type="PROSITE" id="PS00211">
    <property type="entry name" value="ABC_TRANSPORTER_1"/>
    <property type="match status" value="1"/>
</dbReference>
<dbReference type="CDD" id="cd03255">
    <property type="entry name" value="ABC_MJ0796_LolCDE_FtsE"/>
    <property type="match status" value="1"/>
</dbReference>
<comment type="similarity">
    <text evidence="1">Belongs to the ABC transporter superfamily.</text>
</comment>
<reference evidence="4" key="1">
    <citation type="submission" date="2018-05" db="EMBL/GenBank/DDBJ databases">
        <authorList>
            <person name="Lanie J.A."/>
            <person name="Ng W.-L."/>
            <person name="Kazmierczak K.M."/>
            <person name="Andrzejewski T.M."/>
            <person name="Davidsen T.M."/>
            <person name="Wayne K.J."/>
            <person name="Tettelin H."/>
            <person name="Glass J.I."/>
            <person name="Rusch D."/>
            <person name="Podicherti R."/>
            <person name="Tsui H.-C.T."/>
            <person name="Winkler M.E."/>
        </authorList>
    </citation>
    <scope>NUCLEOTIDE SEQUENCE</scope>
</reference>
<evidence type="ECO:0000313" key="4">
    <source>
        <dbReference type="EMBL" id="SVA39501.1"/>
    </source>
</evidence>
<name>A0A381VHP2_9ZZZZ</name>
<dbReference type="InterPro" id="IPR003439">
    <property type="entry name" value="ABC_transporter-like_ATP-bd"/>
</dbReference>
<dbReference type="Gene3D" id="3.40.50.300">
    <property type="entry name" value="P-loop containing nucleotide triphosphate hydrolases"/>
    <property type="match status" value="1"/>
</dbReference>
<dbReference type="InterPro" id="IPR017911">
    <property type="entry name" value="MacB-like_ATP-bd"/>
</dbReference>
<keyword evidence="2" id="KW-0813">Transport</keyword>
<dbReference type="PANTHER" id="PTHR42798">
    <property type="entry name" value="LIPOPROTEIN-RELEASING SYSTEM ATP-BINDING PROTEIN LOLD"/>
    <property type="match status" value="1"/>
</dbReference>
<evidence type="ECO:0000256" key="2">
    <source>
        <dbReference type="ARBA" id="ARBA00022448"/>
    </source>
</evidence>
<dbReference type="GO" id="GO:0016887">
    <property type="term" value="F:ATP hydrolysis activity"/>
    <property type="evidence" value="ECO:0007669"/>
    <property type="project" value="InterPro"/>
</dbReference>
<gene>
    <name evidence="4" type="ORF">METZ01_LOCUS92355</name>
</gene>
<dbReference type="PROSITE" id="PS50893">
    <property type="entry name" value="ABC_TRANSPORTER_2"/>
    <property type="match status" value="1"/>
</dbReference>
<protein>
    <recommendedName>
        <fullName evidence="3">ABC transporter domain-containing protein</fullName>
    </recommendedName>
</protein>
<evidence type="ECO:0000259" key="3">
    <source>
        <dbReference type="PROSITE" id="PS50893"/>
    </source>
</evidence>
<dbReference type="AlphaFoldDB" id="A0A381VHP2"/>
<dbReference type="Pfam" id="PF00005">
    <property type="entry name" value="ABC_tran"/>
    <property type="match status" value="1"/>
</dbReference>
<dbReference type="InterPro" id="IPR027417">
    <property type="entry name" value="P-loop_NTPase"/>
</dbReference>
<accession>A0A381VHP2</accession>
<sequence length="186" mass="21137">MGPSGCGKSTFLNIIGLLDSEFEGKYDLLNKNVINLSVYEKNLLRNNSIGFVHQFFHLIPELTVLENIALPKMIQTNNTKESIVSAKYLVEKFGLTERINFKPLNLSGGEQQRVAIARALINNPQIIIADEMTGNLDEETSDTIFDFFLNEVRINKKSLIYVTHNEKYAKKADIRYVISKKNIINI</sequence>
<organism evidence="4">
    <name type="scientific">marine metagenome</name>
    <dbReference type="NCBI Taxonomy" id="408172"/>
    <lineage>
        <taxon>unclassified sequences</taxon>
        <taxon>metagenomes</taxon>
        <taxon>ecological metagenomes</taxon>
    </lineage>
</organism>
<dbReference type="EMBL" id="UINC01008787">
    <property type="protein sequence ID" value="SVA39501.1"/>
    <property type="molecule type" value="Genomic_DNA"/>
</dbReference>
<feature type="domain" description="ABC transporter" evidence="3">
    <location>
        <begin position="1"/>
        <end position="186"/>
    </location>
</feature>
<proteinExistence type="inferred from homology"/>
<evidence type="ECO:0000256" key="1">
    <source>
        <dbReference type="ARBA" id="ARBA00005417"/>
    </source>
</evidence>